<evidence type="ECO:0008006" key="4">
    <source>
        <dbReference type="Google" id="ProtNLM"/>
    </source>
</evidence>
<protein>
    <recommendedName>
        <fullName evidence="4">Integral membrane protein</fullName>
    </recommendedName>
</protein>
<proteinExistence type="predicted"/>
<feature type="transmembrane region" description="Helical" evidence="1">
    <location>
        <begin position="66"/>
        <end position="83"/>
    </location>
</feature>
<gene>
    <name evidence="2" type="ORF">IV64_GL000454</name>
</gene>
<accession>A0A0R2MAY0</accession>
<feature type="transmembrane region" description="Helical" evidence="1">
    <location>
        <begin position="5"/>
        <end position="27"/>
    </location>
</feature>
<reference evidence="2 3" key="1">
    <citation type="journal article" date="2015" name="Genome Announc.">
        <title>Expanding the biotechnology potential of lactobacilli through comparative genomics of 213 strains and associated genera.</title>
        <authorList>
            <person name="Sun Z."/>
            <person name="Harris H.M."/>
            <person name="McCann A."/>
            <person name="Guo C."/>
            <person name="Argimon S."/>
            <person name="Zhang W."/>
            <person name="Yang X."/>
            <person name="Jeffery I.B."/>
            <person name="Cooney J.C."/>
            <person name="Kagawa T.F."/>
            <person name="Liu W."/>
            <person name="Song Y."/>
            <person name="Salvetti E."/>
            <person name="Wrobel A."/>
            <person name="Rasinkangas P."/>
            <person name="Parkhill J."/>
            <person name="Rea M.C."/>
            <person name="O'Sullivan O."/>
            <person name="Ritari J."/>
            <person name="Douillard F.P."/>
            <person name="Paul Ross R."/>
            <person name="Yang R."/>
            <person name="Briner A.E."/>
            <person name="Felis G.E."/>
            <person name="de Vos W.M."/>
            <person name="Barrangou R."/>
            <person name="Klaenhammer T.R."/>
            <person name="Caufield P.W."/>
            <person name="Cui Y."/>
            <person name="Zhang H."/>
            <person name="O'Toole P.W."/>
        </authorList>
    </citation>
    <scope>NUCLEOTIDE SEQUENCE [LARGE SCALE GENOMIC DNA]</scope>
    <source>
        <strain evidence="2 3">LMG 26013</strain>
    </source>
</reference>
<keyword evidence="1" id="KW-0472">Membrane</keyword>
<evidence type="ECO:0000256" key="1">
    <source>
        <dbReference type="SAM" id="Phobius"/>
    </source>
</evidence>
<keyword evidence="1" id="KW-0812">Transmembrane</keyword>
<sequence>MKNYVLIQVIAGIYLMIFVAALYFATGVQTGFKLDDNQLIGYGGCGILLVSLVASLFTVKIKLQKGMAVLLTLCCVGLLFNGVNFNEAFWYFILFVVLIPFWMLLETVIFVTQRE</sequence>
<evidence type="ECO:0000313" key="3">
    <source>
        <dbReference type="Proteomes" id="UP000051783"/>
    </source>
</evidence>
<comment type="caution">
    <text evidence="2">The sequence shown here is derived from an EMBL/GenBank/DDBJ whole genome shotgun (WGS) entry which is preliminary data.</text>
</comment>
<dbReference type="RefSeq" id="WP_057706971.1">
    <property type="nucleotide sequence ID" value="NZ_JQCL01000080.1"/>
</dbReference>
<feature type="transmembrane region" description="Helical" evidence="1">
    <location>
        <begin position="89"/>
        <end position="111"/>
    </location>
</feature>
<evidence type="ECO:0000313" key="2">
    <source>
        <dbReference type="EMBL" id="KRO08371.1"/>
    </source>
</evidence>
<name>A0A0R2MAY0_9LACO</name>
<keyword evidence="3" id="KW-1185">Reference proteome</keyword>
<keyword evidence="1" id="KW-1133">Transmembrane helix</keyword>
<dbReference type="PATRIC" id="fig|942150.3.peg.466"/>
<organism evidence="2 3">
    <name type="scientific">Lactiplantibacillus xiangfangensis</name>
    <dbReference type="NCBI Taxonomy" id="942150"/>
    <lineage>
        <taxon>Bacteria</taxon>
        <taxon>Bacillati</taxon>
        <taxon>Bacillota</taxon>
        <taxon>Bacilli</taxon>
        <taxon>Lactobacillales</taxon>
        <taxon>Lactobacillaceae</taxon>
        <taxon>Lactiplantibacillus</taxon>
    </lineage>
</organism>
<dbReference type="Proteomes" id="UP000051783">
    <property type="component" value="Unassembled WGS sequence"/>
</dbReference>
<dbReference type="EMBL" id="JQCL01000080">
    <property type="protein sequence ID" value="KRO08371.1"/>
    <property type="molecule type" value="Genomic_DNA"/>
</dbReference>
<feature type="transmembrane region" description="Helical" evidence="1">
    <location>
        <begin position="39"/>
        <end position="59"/>
    </location>
</feature>
<dbReference type="AlphaFoldDB" id="A0A0R2MAY0"/>
<dbReference type="OrthoDB" id="2325977at2"/>